<organism evidence="2 3">
    <name type="scientific">Candidatus Scalindua rubra</name>
    <dbReference type="NCBI Taxonomy" id="1872076"/>
    <lineage>
        <taxon>Bacteria</taxon>
        <taxon>Pseudomonadati</taxon>
        <taxon>Planctomycetota</taxon>
        <taxon>Candidatus Brocadiia</taxon>
        <taxon>Candidatus Brocadiales</taxon>
        <taxon>Candidatus Scalinduaceae</taxon>
        <taxon>Candidatus Scalindua</taxon>
    </lineage>
</organism>
<dbReference type="SUPFAM" id="SSF46894">
    <property type="entry name" value="C-terminal effector domain of the bipartite response regulators"/>
    <property type="match status" value="1"/>
</dbReference>
<dbReference type="AlphaFoldDB" id="A0A1E3X2Q3"/>
<dbReference type="EMBL" id="MAYW01000336">
    <property type="protein sequence ID" value="ODS29905.1"/>
    <property type="molecule type" value="Genomic_DNA"/>
</dbReference>
<dbReference type="InterPro" id="IPR013320">
    <property type="entry name" value="ConA-like_dom_sf"/>
</dbReference>
<name>A0A1E3X2Q3_9BACT</name>
<dbReference type="InterPro" id="IPR051677">
    <property type="entry name" value="AfsR-DnrI-RedD_regulator"/>
</dbReference>
<protein>
    <submittedName>
        <fullName evidence="2">Uncharacterized protein</fullName>
    </submittedName>
</protein>
<dbReference type="Proteomes" id="UP000094056">
    <property type="component" value="Unassembled WGS sequence"/>
</dbReference>
<proteinExistence type="predicted"/>
<gene>
    <name evidence="2" type="ORF">SCARUB_04991</name>
</gene>
<accession>A0A1E3X2Q3</accession>
<evidence type="ECO:0000313" key="3">
    <source>
        <dbReference type="Proteomes" id="UP000094056"/>
    </source>
</evidence>
<feature type="transmembrane region" description="Helical" evidence="1">
    <location>
        <begin position="555"/>
        <end position="574"/>
    </location>
</feature>
<keyword evidence="1" id="KW-0472">Membrane</keyword>
<dbReference type="InterPro" id="IPR015915">
    <property type="entry name" value="Kelch-typ_b-propeller"/>
</dbReference>
<evidence type="ECO:0000313" key="2">
    <source>
        <dbReference type="EMBL" id="ODS29905.1"/>
    </source>
</evidence>
<dbReference type="SUPFAM" id="SSF49899">
    <property type="entry name" value="Concanavalin A-like lectins/glucanases"/>
    <property type="match status" value="1"/>
</dbReference>
<keyword evidence="1" id="KW-0812">Transmembrane</keyword>
<dbReference type="SUPFAM" id="SSF117281">
    <property type="entry name" value="Kelch motif"/>
    <property type="match status" value="1"/>
</dbReference>
<reference evidence="2 3" key="1">
    <citation type="submission" date="2016-07" db="EMBL/GenBank/DDBJ databases">
        <title>Draft genome of Scalindua rubra, obtained from a brine-seawater interface in the Red Sea, sheds light on salt adaptation in anammox bacteria.</title>
        <authorList>
            <person name="Speth D.R."/>
            <person name="Lagkouvardos I."/>
            <person name="Wang Y."/>
            <person name="Qian P.-Y."/>
            <person name="Dutilh B.E."/>
            <person name="Jetten M.S."/>
        </authorList>
    </citation>
    <scope>NUCLEOTIDE SEQUENCE [LARGE SCALE GENOMIC DNA]</scope>
    <source>
        <strain evidence="2">BSI-1</strain>
    </source>
</reference>
<dbReference type="InterPro" id="IPR036388">
    <property type="entry name" value="WH-like_DNA-bd_sf"/>
</dbReference>
<dbReference type="GO" id="GO:0006355">
    <property type="term" value="P:regulation of DNA-templated transcription"/>
    <property type="evidence" value="ECO:0007669"/>
    <property type="project" value="InterPro"/>
</dbReference>
<comment type="caution">
    <text evidence="2">The sequence shown here is derived from an EMBL/GenBank/DDBJ whole genome shotgun (WGS) entry which is preliminary data.</text>
</comment>
<dbReference type="GO" id="GO:0003677">
    <property type="term" value="F:DNA binding"/>
    <property type="evidence" value="ECO:0007669"/>
    <property type="project" value="InterPro"/>
</dbReference>
<dbReference type="Gene3D" id="2.120.10.80">
    <property type="entry name" value="Kelch-type beta propeller"/>
    <property type="match status" value="1"/>
</dbReference>
<keyword evidence="1" id="KW-1133">Transmembrane helix</keyword>
<dbReference type="InterPro" id="IPR016032">
    <property type="entry name" value="Sig_transdc_resp-reg_C-effctor"/>
</dbReference>
<sequence length="824" mass="96310">MIYIKYIITTLGLLGFLYGNPSVPKDEENSLGGIQFFTHYDDKPITSLKIPADSYLTFRDGFSLEFDFRIREKNPFGYILSMSTQDVEDLLVLSYVDFRNPDTSFIELSIIDNPTLITLPFPNELISRYEWHRLEMVFEKDFIQLTLNDSISDSATFDPIKINEFGMIFGGITIKNEPPRMDIREIKVLYQEKGVAYWPIDEMTGDVVHNSIGSKHGKVMNGEFLAGRHTVLHSVYSTNNLLNPITWTSIDQDELFYLFLTNDSLYKLNIQTWGMEAAIPFKKIPKKHTLMYDDYENQLFLFHKGGDLPVYTFDWEAGDWPNLDLSLKTEGQYYGAKRIYNSDTKDIYSFGGYGYYTYKNDIFKYSLSDERWAKVQPKLRNNDIFDSRVPKYVYGYKDKIYIIGGLGSRDRKQETGTQNYFDIWAFEWKTDSLYLVSEKGIHPNLNELIGFEIWEEQNSAFEFICKELDSTFTYYLNIFDFPHGSKLEFPLNFADYFDLSVVNDIQMGLIEQTSELLFMVRGLTKVNPKQNKTHFFTLALPLIIPQEKIESKNNSLALIIVLVVITFGGFWFYFRKRQKDIPLIKEDVSDNRSFDVLDKGVSVQLFGVFRMWIDGKEIFKKDWQSKKSRELFIYLILKDHYGVTREEISLTFWPNVASDSAKNSMGTSLSKIRKLLGKYKKHLITKDGRYFILHGDTFISDYSIAQNWLQDNNSNYKPILKLFEPNGLLSDNHEEWADIIKIDINQKFIKRLKNICTQYKESENWDPVEEIGEFILKWNPLDDEALSIYIQSLKNNGKPSIAHQVYLDFIKLYEKEVGESYTIK</sequence>
<dbReference type="Gene3D" id="1.10.10.10">
    <property type="entry name" value="Winged helix-like DNA-binding domain superfamily/Winged helix DNA-binding domain"/>
    <property type="match status" value="1"/>
</dbReference>
<dbReference type="PANTHER" id="PTHR35807">
    <property type="entry name" value="TRANSCRIPTIONAL REGULATOR REDD-RELATED"/>
    <property type="match status" value="1"/>
</dbReference>
<evidence type="ECO:0000256" key="1">
    <source>
        <dbReference type="SAM" id="Phobius"/>
    </source>
</evidence>